<feature type="compositionally biased region" description="Basic residues" evidence="8">
    <location>
        <begin position="141"/>
        <end position="153"/>
    </location>
</feature>
<keyword evidence="5" id="KW-0479">Metal-binding</keyword>
<dbReference type="PANTHER" id="PTHR10642:SF26">
    <property type="entry name" value="RIBONUCLEASE H1"/>
    <property type="match status" value="1"/>
</dbReference>
<dbReference type="InterPro" id="IPR002156">
    <property type="entry name" value="RNaseH_domain"/>
</dbReference>
<sequence length="243" mass="27565">MDDDDDDKGVFNRRFRFCGFFREKPARDLITQCPRCTRYYAACCAHQSLRGSLVVPCHHDKIVFTDGACSNNGRQGATAGIGVVIGGAEECRWSIPVDDNIDPDSPRTSQRAELLAALEGLEKLHEEETYIDESEGEQPRRHQTAKFKTHKSANPRDPYTWVIVTDSEYVVLGMTEYIYKWRTNGWRNSQGKRVANLDLFLKLDDAIGLIEQEGIQVGFWHIPRELNSEADELAKAAARCRVL</sequence>
<dbReference type="InterPro" id="IPR050092">
    <property type="entry name" value="RNase_H"/>
</dbReference>
<evidence type="ECO:0000313" key="10">
    <source>
        <dbReference type="EMBL" id="KAK0448859.1"/>
    </source>
</evidence>
<evidence type="ECO:0000256" key="8">
    <source>
        <dbReference type="SAM" id="MobiDB-lite"/>
    </source>
</evidence>
<evidence type="ECO:0000256" key="2">
    <source>
        <dbReference type="ARBA" id="ARBA00005300"/>
    </source>
</evidence>
<dbReference type="PROSITE" id="PS50879">
    <property type="entry name" value="RNASE_H_1"/>
    <property type="match status" value="1"/>
</dbReference>
<dbReference type="Proteomes" id="UP001175226">
    <property type="component" value="Unassembled WGS sequence"/>
</dbReference>
<proteinExistence type="inferred from homology"/>
<dbReference type="AlphaFoldDB" id="A0AA39JU79"/>
<comment type="caution">
    <text evidence="10">The sequence shown here is derived from an EMBL/GenBank/DDBJ whole genome shotgun (WGS) entry which is preliminary data.</text>
</comment>
<dbReference type="PANTHER" id="PTHR10642">
    <property type="entry name" value="RIBONUCLEASE H1"/>
    <property type="match status" value="1"/>
</dbReference>
<dbReference type="SUPFAM" id="SSF53098">
    <property type="entry name" value="Ribonuclease H-like"/>
    <property type="match status" value="1"/>
</dbReference>
<dbReference type="GO" id="GO:0046872">
    <property type="term" value="F:metal ion binding"/>
    <property type="evidence" value="ECO:0007669"/>
    <property type="project" value="UniProtKB-KW"/>
</dbReference>
<dbReference type="Gene3D" id="3.30.420.10">
    <property type="entry name" value="Ribonuclease H-like superfamily/Ribonuclease H"/>
    <property type="match status" value="1"/>
</dbReference>
<organism evidence="10 11">
    <name type="scientific">Armillaria borealis</name>
    <dbReference type="NCBI Taxonomy" id="47425"/>
    <lineage>
        <taxon>Eukaryota</taxon>
        <taxon>Fungi</taxon>
        <taxon>Dikarya</taxon>
        <taxon>Basidiomycota</taxon>
        <taxon>Agaricomycotina</taxon>
        <taxon>Agaricomycetes</taxon>
        <taxon>Agaricomycetidae</taxon>
        <taxon>Agaricales</taxon>
        <taxon>Marasmiineae</taxon>
        <taxon>Physalacriaceae</taxon>
        <taxon>Armillaria</taxon>
    </lineage>
</organism>
<dbReference type="CDD" id="cd13934">
    <property type="entry name" value="RNase_H_Dikarya_like"/>
    <property type="match status" value="1"/>
</dbReference>
<feature type="domain" description="RNase H type-1" evidence="9">
    <location>
        <begin position="57"/>
        <end position="239"/>
    </location>
</feature>
<evidence type="ECO:0000256" key="5">
    <source>
        <dbReference type="ARBA" id="ARBA00022723"/>
    </source>
</evidence>
<dbReference type="InterPro" id="IPR036397">
    <property type="entry name" value="RNaseH_sf"/>
</dbReference>
<keyword evidence="7" id="KW-0378">Hydrolase</keyword>
<evidence type="ECO:0000313" key="11">
    <source>
        <dbReference type="Proteomes" id="UP001175226"/>
    </source>
</evidence>
<dbReference type="InterPro" id="IPR012337">
    <property type="entry name" value="RNaseH-like_sf"/>
</dbReference>
<feature type="region of interest" description="Disordered" evidence="8">
    <location>
        <begin position="129"/>
        <end position="153"/>
    </location>
</feature>
<dbReference type="GO" id="GO:0003676">
    <property type="term" value="F:nucleic acid binding"/>
    <property type="evidence" value="ECO:0007669"/>
    <property type="project" value="InterPro"/>
</dbReference>
<dbReference type="Pfam" id="PF00075">
    <property type="entry name" value="RNase_H"/>
    <property type="match status" value="2"/>
</dbReference>
<evidence type="ECO:0000256" key="7">
    <source>
        <dbReference type="ARBA" id="ARBA00022801"/>
    </source>
</evidence>
<name>A0AA39JU79_9AGAR</name>
<comment type="catalytic activity">
    <reaction evidence="1">
        <text>Endonucleolytic cleavage to 5'-phosphomonoester.</text>
        <dbReference type="EC" id="3.1.26.4"/>
    </reaction>
</comment>
<comment type="similarity">
    <text evidence="2">Belongs to the RNase H family.</text>
</comment>
<gene>
    <name evidence="10" type="ORF">EV421DRAFT_1705842</name>
</gene>
<dbReference type="GO" id="GO:0004523">
    <property type="term" value="F:RNA-DNA hybrid ribonuclease activity"/>
    <property type="evidence" value="ECO:0007669"/>
    <property type="project" value="UniProtKB-EC"/>
</dbReference>
<dbReference type="EMBL" id="JAUEPT010000009">
    <property type="protein sequence ID" value="KAK0448859.1"/>
    <property type="molecule type" value="Genomic_DNA"/>
</dbReference>
<evidence type="ECO:0000256" key="1">
    <source>
        <dbReference type="ARBA" id="ARBA00000077"/>
    </source>
</evidence>
<keyword evidence="4" id="KW-0540">Nuclease</keyword>
<accession>A0AA39JU79</accession>
<keyword evidence="6" id="KW-0255">Endonuclease</keyword>
<dbReference type="GO" id="GO:0043137">
    <property type="term" value="P:DNA replication, removal of RNA primer"/>
    <property type="evidence" value="ECO:0007669"/>
    <property type="project" value="TreeGrafter"/>
</dbReference>
<keyword evidence="11" id="KW-1185">Reference proteome</keyword>
<evidence type="ECO:0000256" key="4">
    <source>
        <dbReference type="ARBA" id="ARBA00022722"/>
    </source>
</evidence>
<reference evidence="10" key="1">
    <citation type="submission" date="2023-06" db="EMBL/GenBank/DDBJ databases">
        <authorList>
            <consortium name="Lawrence Berkeley National Laboratory"/>
            <person name="Ahrendt S."/>
            <person name="Sahu N."/>
            <person name="Indic B."/>
            <person name="Wong-Bajracharya J."/>
            <person name="Merenyi Z."/>
            <person name="Ke H.-M."/>
            <person name="Monk M."/>
            <person name="Kocsube S."/>
            <person name="Drula E."/>
            <person name="Lipzen A."/>
            <person name="Balint B."/>
            <person name="Henrissat B."/>
            <person name="Andreopoulos B."/>
            <person name="Martin F.M."/>
            <person name="Harder C.B."/>
            <person name="Rigling D."/>
            <person name="Ford K.L."/>
            <person name="Foster G.D."/>
            <person name="Pangilinan J."/>
            <person name="Papanicolaou A."/>
            <person name="Barry K."/>
            <person name="LaButti K."/>
            <person name="Viragh M."/>
            <person name="Koriabine M."/>
            <person name="Yan M."/>
            <person name="Riley R."/>
            <person name="Champramary S."/>
            <person name="Plett K.L."/>
            <person name="Tsai I.J."/>
            <person name="Slot J."/>
            <person name="Sipos G."/>
            <person name="Plett J."/>
            <person name="Nagy L.G."/>
            <person name="Grigoriev I.V."/>
        </authorList>
    </citation>
    <scope>NUCLEOTIDE SEQUENCE</scope>
    <source>
        <strain evidence="10">FPL87.14</strain>
    </source>
</reference>
<protein>
    <recommendedName>
        <fullName evidence="3">ribonuclease H</fullName>
        <ecNumber evidence="3">3.1.26.4</ecNumber>
    </recommendedName>
</protein>
<evidence type="ECO:0000256" key="6">
    <source>
        <dbReference type="ARBA" id="ARBA00022759"/>
    </source>
</evidence>
<evidence type="ECO:0000256" key="3">
    <source>
        <dbReference type="ARBA" id="ARBA00012180"/>
    </source>
</evidence>
<evidence type="ECO:0000259" key="9">
    <source>
        <dbReference type="PROSITE" id="PS50879"/>
    </source>
</evidence>
<dbReference type="EC" id="3.1.26.4" evidence="3"/>